<evidence type="ECO:0000256" key="1">
    <source>
        <dbReference type="SAM" id="MobiDB-lite"/>
    </source>
</evidence>
<reference evidence="2" key="1">
    <citation type="submission" date="2022-11" db="EMBL/GenBank/DDBJ databases">
        <authorList>
            <person name="Petersen C."/>
        </authorList>
    </citation>
    <scope>NUCLEOTIDE SEQUENCE</scope>
    <source>
        <strain evidence="2">IBT 26290</strain>
    </source>
</reference>
<dbReference type="AlphaFoldDB" id="A0A9W9IEI3"/>
<feature type="region of interest" description="Disordered" evidence="1">
    <location>
        <begin position="45"/>
        <end position="83"/>
    </location>
</feature>
<dbReference type="RefSeq" id="XP_056546560.1">
    <property type="nucleotide sequence ID" value="XM_056682954.1"/>
</dbReference>
<evidence type="ECO:0000313" key="3">
    <source>
        <dbReference type="Proteomes" id="UP001149163"/>
    </source>
</evidence>
<gene>
    <name evidence="2" type="ORF">N7482_000829</name>
</gene>
<accession>A0A9W9IEI3</accession>
<reference evidence="2" key="2">
    <citation type="journal article" date="2023" name="IMA Fungus">
        <title>Comparative genomic study of the Penicillium genus elucidates a diverse pangenome and 15 lateral gene transfer events.</title>
        <authorList>
            <person name="Petersen C."/>
            <person name="Sorensen T."/>
            <person name="Nielsen M.R."/>
            <person name="Sondergaard T.E."/>
            <person name="Sorensen J.L."/>
            <person name="Fitzpatrick D.A."/>
            <person name="Frisvad J.C."/>
            <person name="Nielsen K.L."/>
        </authorList>
    </citation>
    <scope>NUCLEOTIDE SEQUENCE</scope>
    <source>
        <strain evidence="2">IBT 26290</strain>
    </source>
</reference>
<comment type="caution">
    <text evidence="2">The sequence shown here is derived from an EMBL/GenBank/DDBJ whole genome shotgun (WGS) entry which is preliminary data.</text>
</comment>
<feature type="compositionally biased region" description="Polar residues" evidence="1">
    <location>
        <begin position="68"/>
        <end position="83"/>
    </location>
</feature>
<organism evidence="2 3">
    <name type="scientific">Penicillium canariense</name>
    <dbReference type="NCBI Taxonomy" id="189055"/>
    <lineage>
        <taxon>Eukaryota</taxon>
        <taxon>Fungi</taxon>
        <taxon>Dikarya</taxon>
        <taxon>Ascomycota</taxon>
        <taxon>Pezizomycotina</taxon>
        <taxon>Eurotiomycetes</taxon>
        <taxon>Eurotiomycetidae</taxon>
        <taxon>Eurotiales</taxon>
        <taxon>Aspergillaceae</taxon>
        <taxon>Penicillium</taxon>
    </lineage>
</organism>
<dbReference type="GeneID" id="81422130"/>
<sequence length="324" mass="35890">MVSSYFAFLKPPLCNYHYGTSCRKIHLDARLIRGLVGTTVTTYNDFSDGPSPEPSSLVVSATKPDPSRATNSPATTSRATPSAQAGSTMTLVCAWSGLSQTWVITEKLAEKAAPATEHDFKMGHGTAKTVGKFLCHPVGDPKQIAFMRIYQQIPITGTEDADNATLTKQAVPPPVCGELECFKLLQAGRCAAVPQFLGHAESTQGEHDLLPGGYIRYIVWEKVPGVPLTEEFYWGLDDIARKDIRFKFRAAYEQMVRCGVAPDEPGLSKIIFDQTTGDVHISGFRRGWPIIDKLDWSESLYVAHGLAELSREHDWHLHPENWKW</sequence>
<dbReference type="OrthoDB" id="5401170at2759"/>
<name>A0A9W9IEI3_9EURO</name>
<keyword evidence="3" id="KW-1185">Reference proteome</keyword>
<dbReference type="EMBL" id="JAPQKN010000001">
    <property type="protein sequence ID" value="KAJ5174952.1"/>
    <property type="molecule type" value="Genomic_DNA"/>
</dbReference>
<proteinExistence type="predicted"/>
<protein>
    <submittedName>
        <fullName evidence="2">Uncharacterized protein</fullName>
    </submittedName>
</protein>
<dbReference type="Proteomes" id="UP001149163">
    <property type="component" value="Unassembled WGS sequence"/>
</dbReference>
<evidence type="ECO:0000313" key="2">
    <source>
        <dbReference type="EMBL" id="KAJ5174952.1"/>
    </source>
</evidence>